<dbReference type="InterPro" id="IPR011992">
    <property type="entry name" value="EF-hand-dom_pair"/>
</dbReference>
<proteinExistence type="predicted"/>
<dbReference type="Gene3D" id="2.10.50.10">
    <property type="entry name" value="Tumor Necrosis Factor Receptor, subunit A, domain 2"/>
    <property type="match status" value="3"/>
</dbReference>
<evidence type="ECO:0000256" key="1">
    <source>
        <dbReference type="ARBA" id="ARBA00016512"/>
    </source>
</evidence>
<dbReference type="PROSITE" id="PS50222">
    <property type="entry name" value="EF_HAND_2"/>
    <property type="match status" value="1"/>
</dbReference>
<reference evidence="6 7" key="1">
    <citation type="journal article" date="2015" name="Genome Biol. Evol.">
        <title>Comparative Genomics of a Bacterivorous Green Alga Reveals Evolutionary Causalities and Consequences of Phago-Mixotrophic Mode of Nutrition.</title>
        <authorList>
            <person name="Burns J.A."/>
            <person name="Paasch A."/>
            <person name="Narechania A."/>
            <person name="Kim E."/>
        </authorList>
    </citation>
    <scope>NUCLEOTIDE SEQUENCE [LARGE SCALE GENOMIC DNA]</scope>
    <source>
        <strain evidence="6 7">PLY_AMNH</strain>
    </source>
</reference>
<accession>A0AAE0L2V3</accession>
<dbReference type="GO" id="GO:0005509">
    <property type="term" value="F:calcium ion binding"/>
    <property type="evidence" value="ECO:0007669"/>
    <property type="project" value="InterPro"/>
</dbReference>
<organism evidence="6 7">
    <name type="scientific">Cymbomonas tetramitiformis</name>
    <dbReference type="NCBI Taxonomy" id="36881"/>
    <lineage>
        <taxon>Eukaryota</taxon>
        <taxon>Viridiplantae</taxon>
        <taxon>Chlorophyta</taxon>
        <taxon>Pyramimonadophyceae</taxon>
        <taxon>Pyramimonadales</taxon>
        <taxon>Pyramimonadaceae</taxon>
        <taxon>Cymbomonas</taxon>
    </lineage>
</organism>
<dbReference type="SUPFAM" id="SSF57184">
    <property type="entry name" value="Growth factor receptor domain"/>
    <property type="match status" value="1"/>
</dbReference>
<feature type="transmembrane region" description="Helical" evidence="4">
    <location>
        <begin position="768"/>
        <end position="788"/>
    </location>
</feature>
<dbReference type="EMBL" id="LGRX02010755">
    <property type="protein sequence ID" value="KAK3269764.1"/>
    <property type="molecule type" value="Genomic_DNA"/>
</dbReference>
<feature type="region of interest" description="Disordered" evidence="3">
    <location>
        <begin position="1597"/>
        <end position="1633"/>
    </location>
</feature>
<keyword evidence="2" id="KW-0106">Calcium</keyword>
<keyword evidence="4" id="KW-1133">Transmembrane helix</keyword>
<feature type="transmembrane region" description="Helical" evidence="4">
    <location>
        <begin position="685"/>
        <end position="718"/>
    </location>
</feature>
<feature type="domain" description="EF-hand" evidence="5">
    <location>
        <begin position="1152"/>
        <end position="1187"/>
    </location>
</feature>
<dbReference type="Gene3D" id="2.160.20.10">
    <property type="entry name" value="Single-stranded right-handed beta-helix, Pectin lyase-like"/>
    <property type="match status" value="1"/>
</dbReference>
<dbReference type="InterPro" id="IPR018247">
    <property type="entry name" value="EF_Hand_1_Ca_BS"/>
</dbReference>
<dbReference type="InterPro" id="IPR011050">
    <property type="entry name" value="Pectin_lyase_fold/virulence"/>
</dbReference>
<name>A0AAE0L2V3_9CHLO</name>
<keyword evidence="4" id="KW-0812">Transmembrane</keyword>
<feature type="non-terminal residue" evidence="6">
    <location>
        <position position="1"/>
    </location>
</feature>
<dbReference type="Pfam" id="PF07699">
    <property type="entry name" value="Ephrin_rec_like"/>
    <property type="match status" value="1"/>
</dbReference>
<gene>
    <name evidence="6" type="ORF">CYMTET_21808</name>
</gene>
<feature type="transmembrane region" description="Helical" evidence="4">
    <location>
        <begin position="730"/>
        <end position="748"/>
    </location>
</feature>
<dbReference type="InterPro" id="IPR009030">
    <property type="entry name" value="Growth_fac_rcpt_cys_sf"/>
</dbReference>
<evidence type="ECO:0000256" key="3">
    <source>
        <dbReference type="SAM" id="MobiDB-lite"/>
    </source>
</evidence>
<feature type="compositionally biased region" description="Polar residues" evidence="3">
    <location>
        <begin position="1615"/>
        <end position="1633"/>
    </location>
</feature>
<sequence length="1773" mass="194368">LEISGTTFTGNSAASGGTIASLNSYLWLGGVVAIDSRATRAGGAFEIRSNYVLNVTNCTLLRNLCTGEGGAIFIESTPVRIQGLMAANNTGRHGGALAVVGASPVHMRAMLLRGNAAVERGGAMYLSSSRSIDAIRDSQMVGNLAMEGSGLYLVPADGLVHRLSNIQLSNNTAHSDGGGIEVLTPHTGGGVSTSHLQMSMMQMRGNLAETGGGGGIFSSSPIECADCILDGNNALYGGSQAGPVSTLMLSQWEFNTSSYSTLPAWSVTSLDLVNNTVRSHGDGLEMSCVRCAGQTVLEGVSSLIFADGVARVETMKVIGPPNSTNLISVHTEDKYGLPVQANILVHLRECTSQEFLSEDGLSCNACDGFIQNGSCVVCNEGEIANHTHYFCQKCPAGTYIDGSENKCTPCAVGWSQPLEGQTQCIQCHKGEMSSIEGATSCTTCPFGTHQDEVGSAACKLCPEGKFADHEGSIQCTTCRPGTYANTTGLVECYACPANTMNYQAANWIGGGPEDFVPNQRESCIAKPGYYGALGEAAVSCPSGGVCCTCLSFTSLEEGLDRLHLIEGRQYDQYCELCISGTVPVPYPLNGYARSEETGGEMHMVACPRQESCRGALAVHVEEELLLTTQPGDIISAQSAHSNSRTDPYTSGHCDEGYTGRLCKRCSTGYYDLGGDCLKCPENKELFTLGAGVLVVTVWVLLGVYMAGMYASLSLLLLYFQIMSMLQGFSMGWPASIQTWILGVSIVNFDVDFISPQCMITQYTYEWSFYLQLSLPVFMLVVNAAIYGVRHWWVTSVLTVDHFERKAMLTSSYNSMLATVLSFQEIVYHSLCIKCFQPWVCDSMGDQLSYLVAAPDIECWREQHLVMLAVSSIGIAVYVIGTPTLFMTVLHHGFGNNLLEQPDFCQKYGFLYVNFEMDWIYWVLAQLLRRSSCSSCSLQGIPFSNRHLQSLSCLTYTVVSGVVFHQELSVVGGVDIWAILFFVKIGAQTCFAVSVCCREILTELRREAALELLVSKIDEAVKKYEQRFAVYLQALKWHCATSFGCRSLEHGDPGEVLIDLEQLGSILNPLPDTLSKEFKAQNAHRIFQRALALQRASVRKAEVLPRQSDICANKAAEGDLLIDTPSCGIQESVAHTFLRQSIVAQYTDNLMAESTRLLWRMFPYLDEDGSGSLSISEVRSLWERKMPAELTREDKQFLLESYYSNRITREEIAHGLHGFYDGTAGIVHMLMNGPQDRAPKIVKLLDCISELLVRTSPPTTAGGSRGSVMKKFSRGISDMSSSMALSFKVMTYAPKDATLDNAFILSQSDLLKAEVHEERTSAIKNLLKGIEPMALQAWSKDVTNEDNLTMVYELGQYLQGLQTGSMGKEHQIQFHSTTAVSQFYYRLFHDFPFLMDWIVELSPDECAAADAVFDSMWRYEQKWQDPARRKVFGDVFVNEEGMGPLGFIRLRYALSYQGAASKAQSTKTAKVLTKLEWYAQKLQKVEQELKGLEVEARCGTLSVEKAKHIWHKTAKLKGILDKLQAEEIDAVQPSQYSGQDQVKQERKTLTISIESDLVPRFISLMEILKAAISGVPVVPPPLIPTAILQEKPSLQLVPNSESELKKEPEFAAPSSPEVSQQTENGTTEAGIQPENSGLSLAQFSEINISDDPPPQEKIPENPVDAFDEKLANLEEDLEEEEELPDAEVLALCKVYQELVIDFKTIQPDNLRSQEEIEKDTNTLSPKEEIDMLKRLSDCEAALKALLKKRNLVETPSQPVDDLATVFEEVSVDAA</sequence>
<dbReference type="InterPro" id="IPR002049">
    <property type="entry name" value="LE_dom"/>
</dbReference>
<evidence type="ECO:0000313" key="7">
    <source>
        <dbReference type="Proteomes" id="UP001190700"/>
    </source>
</evidence>
<evidence type="ECO:0000256" key="4">
    <source>
        <dbReference type="SAM" id="Phobius"/>
    </source>
</evidence>
<protein>
    <recommendedName>
        <fullName evidence="1">Probable pectate lyase C</fullName>
    </recommendedName>
</protein>
<dbReference type="InterPro" id="IPR002048">
    <property type="entry name" value="EF_hand_dom"/>
</dbReference>
<evidence type="ECO:0000259" key="5">
    <source>
        <dbReference type="PROSITE" id="PS50222"/>
    </source>
</evidence>
<keyword evidence="4" id="KW-0472">Membrane</keyword>
<evidence type="ECO:0000256" key="2">
    <source>
        <dbReference type="ARBA" id="ARBA00022837"/>
    </source>
</evidence>
<dbReference type="InterPro" id="IPR011641">
    <property type="entry name" value="Tyr-kin_ephrin_A/B_rcpt-like"/>
</dbReference>
<dbReference type="SUPFAM" id="SSF51126">
    <property type="entry name" value="Pectin lyase-like"/>
    <property type="match status" value="1"/>
</dbReference>
<dbReference type="CDD" id="cd00055">
    <property type="entry name" value="EGF_Lam"/>
    <property type="match status" value="1"/>
</dbReference>
<dbReference type="InterPro" id="IPR012334">
    <property type="entry name" value="Pectin_lyas_fold"/>
</dbReference>
<dbReference type="PANTHER" id="PTHR11319">
    <property type="entry name" value="G PROTEIN-COUPLED RECEPTOR-RELATED"/>
    <property type="match status" value="1"/>
</dbReference>
<comment type="caution">
    <text evidence="6">The sequence shown here is derived from an EMBL/GenBank/DDBJ whole genome shotgun (WGS) entry which is preliminary data.</text>
</comment>
<dbReference type="SMART" id="SM01411">
    <property type="entry name" value="Ephrin_rec_like"/>
    <property type="match status" value="3"/>
</dbReference>
<dbReference type="SUPFAM" id="SSF47473">
    <property type="entry name" value="EF-hand"/>
    <property type="match status" value="1"/>
</dbReference>
<dbReference type="PROSITE" id="PS00018">
    <property type="entry name" value="EF_HAND_1"/>
    <property type="match status" value="1"/>
</dbReference>
<dbReference type="Proteomes" id="UP001190700">
    <property type="component" value="Unassembled WGS sequence"/>
</dbReference>
<keyword evidence="7" id="KW-1185">Reference proteome</keyword>
<evidence type="ECO:0000313" key="6">
    <source>
        <dbReference type="EMBL" id="KAK3269764.1"/>
    </source>
</evidence>
<dbReference type="PANTHER" id="PTHR11319:SF35">
    <property type="entry name" value="OUTER MEMBRANE PROTEIN PMPC-RELATED"/>
    <property type="match status" value="1"/>
</dbReference>
<feature type="transmembrane region" description="Helical" evidence="4">
    <location>
        <begin position="864"/>
        <end position="889"/>
    </location>
</feature>